<dbReference type="OMA" id="TFWNGVP"/>
<evidence type="ECO:0000256" key="1">
    <source>
        <dbReference type="SAM" id="MobiDB-lite"/>
    </source>
</evidence>
<dbReference type="PaxDb" id="4081-Solyc04g057920.1.1"/>
<accession>K4BSY5</accession>
<evidence type="ECO:0000313" key="3">
    <source>
        <dbReference type="EnsemblPlants" id="Solyc04g057920.1.1"/>
    </source>
</evidence>
<dbReference type="OrthoDB" id="1301341at2759"/>
<dbReference type="InParanoid" id="K4BSY5"/>
<dbReference type="AlphaFoldDB" id="K4BSY5"/>
<name>K4BSY5_SOLLC</name>
<proteinExistence type="predicted"/>
<reference evidence="3" key="2">
    <citation type="submission" date="2015-06" db="UniProtKB">
        <authorList>
            <consortium name="EnsemblPlants"/>
        </authorList>
    </citation>
    <scope>IDENTIFICATION</scope>
    <source>
        <strain evidence="3">cv. Heinz 1706</strain>
    </source>
</reference>
<dbReference type="EnsemblPlants" id="Solyc04g057920.1.1">
    <property type="protein sequence ID" value="Solyc04g057920.1.1"/>
    <property type="gene ID" value="Solyc04g057920.1"/>
</dbReference>
<dbReference type="InterPro" id="IPR034751">
    <property type="entry name" value="Yippee"/>
</dbReference>
<protein>
    <recommendedName>
        <fullName evidence="2">Yippee domain-containing protein</fullName>
    </recommendedName>
</protein>
<dbReference type="InterPro" id="IPR039058">
    <property type="entry name" value="Yippee_fam"/>
</dbReference>
<feature type="domain" description="Yippee" evidence="2">
    <location>
        <begin position="17"/>
        <end position="106"/>
    </location>
</feature>
<dbReference type="Gramene" id="Solyc04g057920.1.1">
    <property type="protein sequence ID" value="Solyc04g057920.1.1"/>
    <property type="gene ID" value="Solyc04g057920.1"/>
</dbReference>
<dbReference type="PROSITE" id="PS51792">
    <property type="entry name" value="YIPPEE"/>
    <property type="match status" value="1"/>
</dbReference>
<gene>
    <name evidence="3" type="primary">LOC112941288</name>
</gene>
<dbReference type="GeneID" id="112941288"/>
<evidence type="ECO:0000259" key="2">
    <source>
        <dbReference type="PROSITE" id="PS51792"/>
    </source>
</evidence>
<evidence type="ECO:0000313" key="4">
    <source>
        <dbReference type="Proteomes" id="UP000004994"/>
    </source>
</evidence>
<feature type="region of interest" description="Disordered" evidence="1">
    <location>
        <begin position="124"/>
        <end position="143"/>
    </location>
</feature>
<reference evidence="3" key="1">
    <citation type="journal article" date="2012" name="Nature">
        <title>The tomato genome sequence provides insights into fleshy fruit evolution.</title>
        <authorList>
            <consortium name="Tomato Genome Consortium"/>
        </authorList>
    </citation>
    <scope>NUCLEOTIDE SEQUENCE [LARGE SCALE GENOMIC DNA]</scope>
    <source>
        <strain evidence="3">cv. Heinz 1706</strain>
    </source>
</reference>
<keyword evidence="4" id="KW-1185">Reference proteome</keyword>
<dbReference type="Proteomes" id="UP000004994">
    <property type="component" value="Chromosome 4"/>
</dbReference>
<dbReference type="PhylomeDB" id="K4BSY5"/>
<dbReference type="RefSeq" id="XP_025886257.1">
    <property type="nucleotide sequence ID" value="XM_026030472.1"/>
</dbReference>
<feature type="compositionally biased region" description="Acidic residues" evidence="1">
    <location>
        <begin position="129"/>
        <end position="143"/>
    </location>
</feature>
<dbReference type="PANTHER" id="PTHR13848">
    <property type="entry name" value="PROTEIN YIPPEE-LIKE CG15309-RELATED"/>
    <property type="match status" value="1"/>
</dbReference>
<sequence>MMIICDHTNKSRRNSNERIYCRTYRNSVARVQDYILMVYPGGIFSRVRNVLVSDDVNHHFGSTIANTYCGQCGTMIGWKFIEAPRWYEYVREGRFILKLSELSFWNGVSLLHLGANEQNVDQDLGANEQNDDQDEDANEQNVDQDGDASTLRFILLLSVVTFWNGVSLPHLNEEQYLGANEQNTHQDGDATTIRFLLFLGVVTFWNGVPLPHLNEEQDLGVYEQNAHQYFRR</sequence>
<dbReference type="HOGENOM" id="CLU_070941_1_0_1"/>
<organism evidence="3">
    <name type="scientific">Solanum lycopersicum</name>
    <name type="common">Tomato</name>
    <name type="synonym">Lycopersicon esculentum</name>
    <dbReference type="NCBI Taxonomy" id="4081"/>
    <lineage>
        <taxon>Eukaryota</taxon>
        <taxon>Viridiplantae</taxon>
        <taxon>Streptophyta</taxon>
        <taxon>Embryophyta</taxon>
        <taxon>Tracheophyta</taxon>
        <taxon>Spermatophyta</taxon>
        <taxon>Magnoliopsida</taxon>
        <taxon>eudicotyledons</taxon>
        <taxon>Gunneridae</taxon>
        <taxon>Pentapetalae</taxon>
        <taxon>asterids</taxon>
        <taxon>lamiids</taxon>
        <taxon>Solanales</taxon>
        <taxon>Solanaceae</taxon>
        <taxon>Solanoideae</taxon>
        <taxon>Solaneae</taxon>
        <taxon>Solanum</taxon>
        <taxon>Solanum subgen. Lycopersicon</taxon>
    </lineage>
</organism>